<keyword evidence="1" id="KW-1133">Transmembrane helix</keyword>
<keyword evidence="1" id="KW-0812">Transmembrane</keyword>
<keyword evidence="3" id="KW-1185">Reference proteome</keyword>
<name>A0A9Q0ZT07_9ROSI</name>
<feature type="transmembrane region" description="Helical" evidence="1">
    <location>
        <begin position="71"/>
        <end position="92"/>
    </location>
</feature>
<proteinExistence type="predicted"/>
<dbReference type="AlphaFoldDB" id="A0A9Q0ZT07"/>
<reference evidence="2" key="1">
    <citation type="submission" date="2022-11" db="EMBL/GenBank/DDBJ databases">
        <authorList>
            <person name="Hyden B.L."/>
            <person name="Feng K."/>
            <person name="Yates T."/>
            <person name="Jawdy S."/>
            <person name="Smart L.B."/>
            <person name="Muchero W."/>
        </authorList>
    </citation>
    <scope>NUCLEOTIDE SEQUENCE</scope>
    <source>
        <tissue evidence="2">Shoot tip</tissue>
    </source>
</reference>
<gene>
    <name evidence="2" type="ORF">OIU74_028438</name>
</gene>
<dbReference type="Proteomes" id="UP001151752">
    <property type="component" value="Chromosome 6"/>
</dbReference>
<organism evidence="2 3">
    <name type="scientific">Salix koriyanagi</name>
    <dbReference type="NCBI Taxonomy" id="2511006"/>
    <lineage>
        <taxon>Eukaryota</taxon>
        <taxon>Viridiplantae</taxon>
        <taxon>Streptophyta</taxon>
        <taxon>Embryophyta</taxon>
        <taxon>Tracheophyta</taxon>
        <taxon>Spermatophyta</taxon>
        <taxon>Magnoliopsida</taxon>
        <taxon>eudicotyledons</taxon>
        <taxon>Gunneridae</taxon>
        <taxon>Pentapetalae</taxon>
        <taxon>rosids</taxon>
        <taxon>fabids</taxon>
        <taxon>Malpighiales</taxon>
        <taxon>Salicaceae</taxon>
        <taxon>Saliceae</taxon>
        <taxon>Salix</taxon>
    </lineage>
</organism>
<feature type="transmembrane region" description="Helical" evidence="1">
    <location>
        <begin position="12"/>
        <end position="32"/>
    </location>
</feature>
<dbReference type="EMBL" id="JAPFFM010000009">
    <property type="protein sequence ID" value="KAJ6745769.1"/>
    <property type="molecule type" value="Genomic_DNA"/>
</dbReference>
<sequence length="95" mass="11783">MNQKLMWKLRIWLQNLWTGVMIFRTLWIKWVISGRNAHNKFFGRVSEFDRFLDSTALYVRFLNFHCWHFPFVYVPLLYIIIQKLVCIVYMMYINV</sequence>
<accession>A0A9Q0ZT07</accession>
<protein>
    <submittedName>
        <fullName evidence="2">Uncharacterized protein</fullName>
    </submittedName>
</protein>
<evidence type="ECO:0000313" key="3">
    <source>
        <dbReference type="Proteomes" id="UP001151752"/>
    </source>
</evidence>
<comment type="caution">
    <text evidence="2">The sequence shown here is derived from an EMBL/GenBank/DDBJ whole genome shotgun (WGS) entry which is preliminary data.</text>
</comment>
<keyword evidence="1" id="KW-0472">Membrane</keyword>
<evidence type="ECO:0000313" key="2">
    <source>
        <dbReference type="EMBL" id="KAJ6745769.1"/>
    </source>
</evidence>
<reference evidence="2" key="2">
    <citation type="journal article" date="2023" name="Int. J. Mol. Sci.">
        <title>De Novo Assembly and Annotation of 11 Diverse Shrub Willow (Salix) Genomes Reveals Novel Gene Organization in Sex-Linked Regions.</title>
        <authorList>
            <person name="Hyden B."/>
            <person name="Feng K."/>
            <person name="Yates T.B."/>
            <person name="Jawdy S."/>
            <person name="Cereghino C."/>
            <person name="Smart L.B."/>
            <person name="Muchero W."/>
        </authorList>
    </citation>
    <scope>NUCLEOTIDE SEQUENCE</scope>
    <source>
        <tissue evidence="2">Shoot tip</tissue>
    </source>
</reference>
<evidence type="ECO:0000256" key="1">
    <source>
        <dbReference type="SAM" id="Phobius"/>
    </source>
</evidence>